<sequence>MLAGVIAAAFIPGTTIEAVVEAALSVAKDGTRDAIAAIADVAAGLRGESYDRVVAEFHRVIARFSPIGDDVQHTEGKAGVATDAYRLSRRFSIEELPLALGFALLSEGDFDRAIEDGIDSGRDTDSIGVMIGAVLGAMHGSGVIDARVCDKLDQTNQVDLLGAADCFTQTVRAIHRADGARDAIKRWVRDELTAAA</sequence>
<dbReference type="Pfam" id="PF03747">
    <property type="entry name" value="ADP_ribosyl_GH"/>
    <property type="match status" value="1"/>
</dbReference>
<dbReference type="SUPFAM" id="SSF101478">
    <property type="entry name" value="ADP-ribosylglycohydrolase"/>
    <property type="match status" value="1"/>
</dbReference>
<keyword evidence="2" id="KW-0378">Hydrolase</keyword>
<dbReference type="Gene3D" id="1.10.4080.10">
    <property type="entry name" value="ADP-ribosylation/Crystallin J1"/>
    <property type="match status" value="1"/>
</dbReference>
<keyword evidence="1" id="KW-0479">Metal-binding</keyword>
<comment type="cofactor">
    <cofactor evidence="1">
        <name>Mg(2+)</name>
        <dbReference type="ChEBI" id="CHEBI:18420"/>
    </cofactor>
    <text evidence="1">Binds 2 magnesium ions per subunit.</text>
</comment>
<proteinExistence type="predicted"/>
<evidence type="ECO:0000313" key="2">
    <source>
        <dbReference type="EMBL" id="SDI05581.1"/>
    </source>
</evidence>
<accession>A0A1G8HGC6</accession>
<feature type="binding site" evidence="1">
    <location>
        <position position="125"/>
    </location>
    <ligand>
        <name>Mg(2+)</name>
        <dbReference type="ChEBI" id="CHEBI:18420"/>
        <label>1</label>
    </ligand>
</feature>
<feature type="binding site" evidence="1">
    <location>
        <position position="126"/>
    </location>
    <ligand>
        <name>Mg(2+)</name>
        <dbReference type="ChEBI" id="CHEBI:18420"/>
        <label>1</label>
    </ligand>
</feature>
<dbReference type="InterPro" id="IPR005502">
    <property type="entry name" value="Ribosyl_crysJ1"/>
</dbReference>
<dbReference type="InterPro" id="IPR036705">
    <property type="entry name" value="Ribosyl_crysJ1_sf"/>
</dbReference>
<feature type="binding site" evidence="1">
    <location>
        <position position="123"/>
    </location>
    <ligand>
        <name>Mg(2+)</name>
        <dbReference type="ChEBI" id="CHEBI:18420"/>
        <label>1</label>
    </ligand>
</feature>
<reference evidence="2 3" key="1">
    <citation type="submission" date="2016-10" db="EMBL/GenBank/DDBJ databases">
        <authorList>
            <person name="de Groot N.N."/>
        </authorList>
    </citation>
    <scope>NUCLEOTIDE SEQUENCE [LARGE SCALE GENOMIC DNA]</scope>
    <source>
        <strain evidence="2 3">LMG 2247</strain>
    </source>
</reference>
<gene>
    <name evidence="2" type="ORF">SAMN05216466_116136</name>
</gene>
<dbReference type="EMBL" id="FNCJ01000016">
    <property type="protein sequence ID" value="SDI05581.1"/>
    <property type="molecule type" value="Genomic_DNA"/>
</dbReference>
<dbReference type="GO" id="GO:0016787">
    <property type="term" value="F:hydrolase activity"/>
    <property type="evidence" value="ECO:0007669"/>
    <property type="project" value="UniProtKB-KW"/>
</dbReference>
<keyword evidence="1" id="KW-0460">Magnesium</keyword>
<organism evidence="2 3">
    <name type="scientific">Paraburkholderia phenazinium</name>
    <dbReference type="NCBI Taxonomy" id="60549"/>
    <lineage>
        <taxon>Bacteria</taxon>
        <taxon>Pseudomonadati</taxon>
        <taxon>Pseudomonadota</taxon>
        <taxon>Betaproteobacteria</taxon>
        <taxon>Burkholderiales</taxon>
        <taxon>Burkholderiaceae</taxon>
        <taxon>Paraburkholderia</taxon>
    </lineage>
</organism>
<dbReference type="AlphaFoldDB" id="A0A1G8HGC6"/>
<evidence type="ECO:0000256" key="1">
    <source>
        <dbReference type="PIRSR" id="PIRSR605502-1"/>
    </source>
</evidence>
<evidence type="ECO:0000313" key="3">
    <source>
        <dbReference type="Proteomes" id="UP000199706"/>
    </source>
</evidence>
<dbReference type="Proteomes" id="UP000199706">
    <property type="component" value="Unassembled WGS sequence"/>
</dbReference>
<protein>
    <submittedName>
        <fullName evidence="2">ADP-ribosylglycohydrolase</fullName>
    </submittedName>
</protein>
<name>A0A1G8HGC6_9BURK</name>
<dbReference type="GO" id="GO:0046872">
    <property type="term" value="F:metal ion binding"/>
    <property type="evidence" value="ECO:0007669"/>
    <property type="project" value="UniProtKB-KW"/>
</dbReference>
<dbReference type="RefSeq" id="WP_176860779.1">
    <property type="nucleotide sequence ID" value="NZ_FNCJ01000016.1"/>
</dbReference>